<feature type="repeat" description="TPR" evidence="1">
    <location>
        <begin position="1076"/>
        <end position="1109"/>
    </location>
</feature>
<dbReference type="InterPro" id="IPR019734">
    <property type="entry name" value="TPR_rpt"/>
</dbReference>
<dbReference type="PANTHER" id="PTHR12558:SF13">
    <property type="entry name" value="CELL DIVISION CYCLE PROTEIN 27 HOMOLOG"/>
    <property type="match status" value="1"/>
</dbReference>
<feature type="domain" description="DUF5107" evidence="3">
    <location>
        <begin position="70"/>
        <end position="354"/>
    </location>
</feature>
<accession>A0ABZ0TK98</accession>
<protein>
    <submittedName>
        <fullName evidence="4">DUF5107 domain-containing protein</fullName>
    </submittedName>
</protein>
<gene>
    <name evidence="4" type="ORF">SNE25_30170</name>
</gene>
<keyword evidence="5" id="KW-1185">Reference proteome</keyword>
<dbReference type="PROSITE" id="PS50005">
    <property type="entry name" value="TPR"/>
    <property type="match status" value="1"/>
</dbReference>
<reference evidence="4 5" key="1">
    <citation type="submission" date="2023-11" db="EMBL/GenBank/DDBJ databases">
        <title>Analysis of the Genomes of Mucilaginibacter gossypii cycad 4 and M. sabulilitoris SNA2: microbes with the potential for plant growth promotion.</title>
        <authorList>
            <person name="Hirsch A.M."/>
            <person name="Humm E."/>
            <person name="Rubbi M."/>
            <person name="Del Vecchio G."/>
            <person name="Ha S.M."/>
            <person name="Pellegrini M."/>
            <person name="Gunsalus R.P."/>
        </authorList>
    </citation>
    <scope>NUCLEOTIDE SEQUENCE [LARGE SCALE GENOMIC DNA]</scope>
    <source>
        <strain evidence="4 5">SNA2</strain>
    </source>
</reference>
<evidence type="ECO:0000256" key="2">
    <source>
        <dbReference type="SAM" id="MobiDB-lite"/>
    </source>
</evidence>
<evidence type="ECO:0000313" key="4">
    <source>
        <dbReference type="EMBL" id="WPU93587.1"/>
    </source>
</evidence>
<feature type="compositionally biased region" description="Basic and acidic residues" evidence="2">
    <location>
        <begin position="1065"/>
        <end position="1076"/>
    </location>
</feature>
<name>A0ABZ0TK98_9SPHI</name>
<keyword evidence="1" id="KW-0802">TPR repeat</keyword>
<evidence type="ECO:0000313" key="5">
    <source>
        <dbReference type="Proteomes" id="UP001324380"/>
    </source>
</evidence>
<dbReference type="SUPFAM" id="SSF48452">
    <property type="entry name" value="TPR-like"/>
    <property type="match status" value="3"/>
</dbReference>
<dbReference type="Proteomes" id="UP001324380">
    <property type="component" value="Chromosome"/>
</dbReference>
<dbReference type="Gene3D" id="1.25.40.10">
    <property type="entry name" value="Tetratricopeptide repeat domain"/>
    <property type="match status" value="4"/>
</dbReference>
<evidence type="ECO:0000259" key="3">
    <source>
        <dbReference type="Pfam" id="PF17128"/>
    </source>
</evidence>
<dbReference type="Pfam" id="PF17128">
    <property type="entry name" value="DUF5107"/>
    <property type="match status" value="1"/>
</dbReference>
<feature type="region of interest" description="Disordered" evidence="2">
    <location>
        <begin position="1052"/>
        <end position="1076"/>
    </location>
</feature>
<organism evidence="4 5">
    <name type="scientific">Mucilaginibacter sabulilitoris</name>
    <dbReference type="NCBI Taxonomy" id="1173583"/>
    <lineage>
        <taxon>Bacteria</taxon>
        <taxon>Pseudomonadati</taxon>
        <taxon>Bacteroidota</taxon>
        <taxon>Sphingobacteriia</taxon>
        <taxon>Sphingobacteriales</taxon>
        <taxon>Sphingobacteriaceae</taxon>
        <taxon>Mucilaginibacter</taxon>
    </lineage>
</organism>
<sequence length="1121" mass="125923">MNDKTISGSKVLIPVLTGIILFFSSQVLTAQSTVKISETDQVIPTYLSGPPDPNPMFFFGKVSQGAEGRIYPYPLYDNLTNKKSDKSYHLVYLENEYVKIGILPEIGGRIFSALDKTNNYNFVYDQHVIKPALIGLIGSWISGGIEWNIPHHHRASTFMPVQWSKEENADGSKTVWVGELEVRQRMRWAVGYTLRPGSSVLECSVRIINRTPFENTMLCFANVAVHTNENYQVIFPPSTEWATGHSKREFYKWPVVNGKDMSWYKNNTSSASWFAVNHKEDFVAGYDHGVNAGTMTIANHHIVPGKKFFTWGTGNMWDKILTDDDGPYLEIMVGAYSDNQPDYSWLQPFEERSFIINWYPFRGIDGVKNSNLDAAVNLEVKDGKAGFGFYTTKAYKNARVSLKAGDKVISEEEIAIDPGKPYFKQVLLPAAVDEQGLRAAITAGGHELIAYSPVQIKPTEQPAGVKLPVKPEDIKNNEELFLAGQRIDQFHNPTLDPDTYWEEVLRRDPGEVKANIGMGILNLRKARFETAEKYFNKAIDRLTFQYTDAKDCEPWYYLGVALKAQGKNNEAFTALYKAAWSQQWKSPAYFSLAEIASLKGNYEQALDLVSQSVDANALNVRAYELKAALLRHLNKPEEAEKLLAFAKEKTDPLDARIMTEKWLANNSAKDAATLFNTLNENPATAQEIAAEYNNAGLWGDGTKVLTEMIANSPNKAAISPLVYYYLGHFAEITGDKGKAGEYRRQAMLQSQEYVFPFQSELITVLKRAITVNPKDAHAMYYLGNLLYDWQPEEAVELWKRSTEADPGFAITWRNLAMAHSHQTMTGSQKEAIAELEKATSFPDPYPTHFAELDRLYQAAGTSVQKRLAVLEKNEKVITRNDEALGSLINLKTFSGKPAEAISLLKARTFSIWEGGSIFNTGQAWADAGLVRGLQLFREKKYKEAIEDFQSALNPPESRRAEQRHDLHNTQIIYWMGCAYEAAGEKAKAKDEWNKIESTDILAKGAGGSAYRRSSMLAKEEEHYYQALAKHKLGNRDDRSTFNELVTFGTSQASQTERALAENQQADERRSPHEHEAASHYIAGLGYAGLGNSTKARDEFNSALKLTPDFLPAEIALKQIDW</sequence>
<dbReference type="InterPro" id="IPR011990">
    <property type="entry name" value="TPR-like_helical_dom_sf"/>
</dbReference>
<proteinExistence type="predicted"/>
<dbReference type="SMART" id="SM00028">
    <property type="entry name" value="TPR"/>
    <property type="match status" value="6"/>
</dbReference>
<dbReference type="PANTHER" id="PTHR12558">
    <property type="entry name" value="CELL DIVISION CYCLE 16,23,27"/>
    <property type="match status" value="1"/>
</dbReference>
<dbReference type="EMBL" id="CP139558">
    <property type="protein sequence ID" value="WPU93587.1"/>
    <property type="molecule type" value="Genomic_DNA"/>
</dbReference>
<dbReference type="RefSeq" id="WP_321562721.1">
    <property type="nucleotide sequence ID" value="NZ_CP139558.1"/>
</dbReference>
<dbReference type="InterPro" id="IPR033396">
    <property type="entry name" value="DUF5107"/>
</dbReference>
<evidence type="ECO:0000256" key="1">
    <source>
        <dbReference type="PROSITE-ProRule" id="PRU00339"/>
    </source>
</evidence>
<dbReference type="Pfam" id="PF13432">
    <property type="entry name" value="TPR_16"/>
    <property type="match status" value="1"/>
</dbReference>